<accession>A0A2M7ILG5</accession>
<evidence type="ECO:0000313" key="2">
    <source>
        <dbReference type="EMBL" id="PIW95567.1"/>
    </source>
</evidence>
<keyword evidence="1" id="KW-0472">Membrane</keyword>
<dbReference type="EMBL" id="PFHP01000057">
    <property type="protein sequence ID" value="PIW95567.1"/>
    <property type="molecule type" value="Genomic_DNA"/>
</dbReference>
<comment type="caution">
    <text evidence="2">The sequence shown here is derived from an EMBL/GenBank/DDBJ whole genome shotgun (WGS) entry which is preliminary data.</text>
</comment>
<gene>
    <name evidence="2" type="ORF">COZ84_02840</name>
</gene>
<dbReference type="AlphaFoldDB" id="A0A2M7ILG5"/>
<evidence type="ECO:0000313" key="3">
    <source>
        <dbReference type="Proteomes" id="UP000229931"/>
    </source>
</evidence>
<feature type="transmembrane region" description="Helical" evidence="1">
    <location>
        <begin position="167"/>
        <end position="190"/>
    </location>
</feature>
<evidence type="ECO:0000256" key="1">
    <source>
        <dbReference type="SAM" id="Phobius"/>
    </source>
</evidence>
<feature type="transmembrane region" description="Helical" evidence="1">
    <location>
        <begin position="115"/>
        <end position="134"/>
    </location>
</feature>
<organism evidence="2 3">
    <name type="scientific">Candidatus Kuenenbacteria bacterium CG_4_8_14_3_um_filter_39_15</name>
    <dbReference type="NCBI Taxonomy" id="1974615"/>
    <lineage>
        <taxon>Bacteria</taxon>
        <taxon>Candidatus Kueneniibacteriota</taxon>
    </lineage>
</organism>
<feature type="transmembrane region" description="Helical" evidence="1">
    <location>
        <begin position="89"/>
        <end position="109"/>
    </location>
</feature>
<keyword evidence="1" id="KW-0812">Transmembrane</keyword>
<keyword evidence="1" id="KW-1133">Transmembrane helix</keyword>
<dbReference type="Proteomes" id="UP000229931">
    <property type="component" value="Unassembled WGS sequence"/>
</dbReference>
<sequence>MKRFLGIILVAASLLGLTKAVFWPQGLGWIGQILNQAWPAWIILLVGGVLILLTSTRYWGGGTVAPEPEIKELPPTVIKKSGKRRKVPTGYLLAGLAALLGLAGLVGLVRERHALYVPLFLTTYGLTRWSGILFEEHRVVAVMRDWKLKKGEQKTHLAKFSQKTRRFIAFDWLAIFAAIIWLMWLTHALFGKGV</sequence>
<reference evidence="3" key="1">
    <citation type="submission" date="2017-09" db="EMBL/GenBank/DDBJ databases">
        <title>Depth-based differentiation of microbial function through sediment-hosted aquifers and enrichment of novel symbionts in the deep terrestrial subsurface.</title>
        <authorList>
            <person name="Probst A.J."/>
            <person name="Ladd B."/>
            <person name="Jarett J.K."/>
            <person name="Geller-Mcgrath D.E."/>
            <person name="Sieber C.M.K."/>
            <person name="Emerson J.B."/>
            <person name="Anantharaman K."/>
            <person name="Thomas B.C."/>
            <person name="Malmstrom R."/>
            <person name="Stieglmeier M."/>
            <person name="Klingl A."/>
            <person name="Woyke T."/>
            <person name="Ryan C.M."/>
            <person name="Banfield J.F."/>
        </authorList>
    </citation>
    <scope>NUCLEOTIDE SEQUENCE [LARGE SCALE GENOMIC DNA]</scope>
</reference>
<feature type="transmembrane region" description="Helical" evidence="1">
    <location>
        <begin position="36"/>
        <end position="53"/>
    </location>
</feature>
<name>A0A2M7ILG5_9BACT</name>
<protein>
    <submittedName>
        <fullName evidence="2">Uncharacterized protein</fullName>
    </submittedName>
</protein>
<proteinExistence type="predicted"/>